<dbReference type="InterPro" id="IPR019931">
    <property type="entry name" value="LPXTG_anchor"/>
</dbReference>
<accession>A0A0R1WNL9</accession>
<dbReference type="NCBIfam" id="TIGR01167">
    <property type="entry name" value="LPXTG_anchor"/>
    <property type="match status" value="1"/>
</dbReference>
<feature type="region of interest" description="Disordered" evidence="5">
    <location>
        <begin position="57"/>
        <end position="83"/>
    </location>
</feature>
<keyword evidence="2" id="KW-0964">Secreted</keyword>
<dbReference type="PROSITE" id="PS50847">
    <property type="entry name" value="GRAM_POS_ANCHORING"/>
    <property type="match status" value="1"/>
</dbReference>
<feature type="compositionally biased region" description="Polar residues" evidence="5">
    <location>
        <begin position="60"/>
        <end position="80"/>
    </location>
</feature>
<evidence type="ECO:0000256" key="5">
    <source>
        <dbReference type="SAM" id="MobiDB-lite"/>
    </source>
</evidence>
<dbReference type="AlphaFoldDB" id="A0A0R1WNL9"/>
<keyword evidence="1" id="KW-0134">Cell wall</keyword>
<organism evidence="8 9">
    <name type="scientific">Ligilactobacillus hayakitensis DSM 18933 = JCM 14209</name>
    <dbReference type="NCBI Taxonomy" id="1423755"/>
    <lineage>
        <taxon>Bacteria</taxon>
        <taxon>Bacillati</taxon>
        <taxon>Bacillota</taxon>
        <taxon>Bacilli</taxon>
        <taxon>Lactobacillales</taxon>
        <taxon>Lactobacillaceae</taxon>
        <taxon>Ligilactobacillus</taxon>
    </lineage>
</organism>
<protein>
    <recommendedName>
        <fullName evidence="7">Gram-positive cocci surface proteins LPxTG domain-containing protein</fullName>
    </recommendedName>
</protein>
<evidence type="ECO:0000256" key="3">
    <source>
        <dbReference type="ARBA" id="ARBA00022729"/>
    </source>
</evidence>
<feature type="transmembrane region" description="Helical" evidence="6">
    <location>
        <begin position="85"/>
        <end position="102"/>
    </location>
</feature>
<evidence type="ECO:0000259" key="7">
    <source>
        <dbReference type="PROSITE" id="PS50847"/>
    </source>
</evidence>
<comment type="caution">
    <text evidence="8">The sequence shown here is derived from an EMBL/GenBank/DDBJ whole genome shotgun (WGS) entry which is preliminary data.</text>
</comment>
<keyword evidence="6" id="KW-0812">Transmembrane</keyword>
<feature type="domain" description="Gram-positive cocci surface proteins LPxTG" evidence="7">
    <location>
        <begin position="74"/>
        <end position="107"/>
    </location>
</feature>
<keyword evidence="9" id="KW-1185">Reference proteome</keyword>
<evidence type="ECO:0000256" key="4">
    <source>
        <dbReference type="ARBA" id="ARBA00023088"/>
    </source>
</evidence>
<reference evidence="8 9" key="1">
    <citation type="journal article" date="2015" name="Genome Announc.">
        <title>Expanding the biotechnology potential of lactobacilli through comparative genomics of 213 strains and associated genera.</title>
        <authorList>
            <person name="Sun Z."/>
            <person name="Harris H.M."/>
            <person name="McCann A."/>
            <person name="Guo C."/>
            <person name="Argimon S."/>
            <person name="Zhang W."/>
            <person name="Yang X."/>
            <person name="Jeffery I.B."/>
            <person name="Cooney J.C."/>
            <person name="Kagawa T.F."/>
            <person name="Liu W."/>
            <person name="Song Y."/>
            <person name="Salvetti E."/>
            <person name="Wrobel A."/>
            <person name="Rasinkangas P."/>
            <person name="Parkhill J."/>
            <person name="Rea M.C."/>
            <person name="O'Sullivan O."/>
            <person name="Ritari J."/>
            <person name="Douillard F.P."/>
            <person name="Paul Ross R."/>
            <person name="Yang R."/>
            <person name="Briner A.E."/>
            <person name="Felis G.E."/>
            <person name="de Vos W.M."/>
            <person name="Barrangou R."/>
            <person name="Klaenhammer T.R."/>
            <person name="Caufield P.W."/>
            <person name="Cui Y."/>
            <person name="Zhang H."/>
            <person name="O'Toole P.W."/>
        </authorList>
    </citation>
    <scope>NUCLEOTIDE SEQUENCE [LARGE SCALE GENOMIC DNA]</scope>
    <source>
        <strain evidence="8 9">DSM 18933</strain>
    </source>
</reference>
<evidence type="ECO:0000256" key="1">
    <source>
        <dbReference type="ARBA" id="ARBA00022512"/>
    </source>
</evidence>
<evidence type="ECO:0000256" key="6">
    <source>
        <dbReference type="SAM" id="Phobius"/>
    </source>
</evidence>
<evidence type="ECO:0000313" key="9">
    <source>
        <dbReference type="Proteomes" id="UP000051054"/>
    </source>
</evidence>
<evidence type="ECO:0000313" key="8">
    <source>
        <dbReference type="EMBL" id="KRM19358.1"/>
    </source>
</evidence>
<keyword evidence="6" id="KW-1133">Transmembrane helix</keyword>
<sequence>MNAVVEPISTNDTPVAEVETKSEHVAAQAKKTDQTYVPGQVTIHFPETTAQMKRNLKQAKFNQGDNQSQKQASLPQTGQKGTDKSAGILAIGVASIFAMFGIKKKEK</sequence>
<dbReference type="Proteomes" id="UP000051054">
    <property type="component" value="Unassembled WGS sequence"/>
</dbReference>
<evidence type="ECO:0000256" key="2">
    <source>
        <dbReference type="ARBA" id="ARBA00022525"/>
    </source>
</evidence>
<dbReference type="Pfam" id="PF00746">
    <property type="entry name" value="Gram_pos_anchor"/>
    <property type="match status" value="1"/>
</dbReference>
<dbReference type="EMBL" id="AZGD01000052">
    <property type="protein sequence ID" value="KRM19358.1"/>
    <property type="molecule type" value="Genomic_DNA"/>
</dbReference>
<keyword evidence="6" id="KW-0472">Membrane</keyword>
<dbReference type="STRING" id="1423755.FC40_GL000169"/>
<dbReference type="PATRIC" id="fig|1423755.3.peg.182"/>
<proteinExistence type="predicted"/>
<keyword evidence="3" id="KW-0732">Signal</keyword>
<keyword evidence="4" id="KW-0572">Peptidoglycan-anchor</keyword>
<gene>
    <name evidence="8" type="ORF">FC40_GL000169</name>
</gene>
<name>A0A0R1WNL9_9LACO</name>